<reference evidence="2 3" key="1">
    <citation type="submission" date="2024-09" db="EMBL/GenBank/DDBJ databases">
        <authorList>
            <person name="Sun Q."/>
            <person name="Mori K."/>
        </authorList>
    </citation>
    <scope>NUCLEOTIDE SEQUENCE [LARGE SCALE GENOMIC DNA]</scope>
    <source>
        <strain evidence="2 3">CCM 7765</strain>
    </source>
</reference>
<organism evidence="2 3">
    <name type="scientific">Olivibacter oleidegradans</name>
    <dbReference type="NCBI Taxonomy" id="760123"/>
    <lineage>
        <taxon>Bacteria</taxon>
        <taxon>Pseudomonadati</taxon>
        <taxon>Bacteroidota</taxon>
        <taxon>Sphingobacteriia</taxon>
        <taxon>Sphingobacteriales</taxon>
        <taxon>Sphingobacteriaceae</taxon>
        <taxon>Olivibacter</taxon>
    </lineage>
</organism>
<dbReference type="Proteomes" id="UP001589774">
    <property type="component" value="Unassembled WGS sequence"/>
</dbReference>
<sequence>MVTLNAKQVGKKLQGSTVVEVIVALVIIMVVFGIATMTYVRIINSSSSPKLRLQQQLMVLAGEASSGLDDPQDHTYQLENDIEIQQRVTDYEGSDQLLLIELEAFNKQEKSLASYRKIIQKKSYETP</sequence>
<accession>A0ABV6HGD3</accession>
<comment type="caution">
    <text evidence="2">The sequence shown here is derived from an EMBL/GenBank/DDBJ whole genome shotgun (WGS) entry which is preliminary data.</text>
</comment>
<evidence type="ECO:0000313" key="2">
    <source>
        <dbReference type="EMBL" id="MFC0317925.1"/>
    </source>
</evidence>
<keyword evidence="3" id="KW-1185">Reference proteome</keyword>
<proteinExistence type="predicted"/>
<name>A0ABV6HGD3_9SPHI</name>
<evidence type="ECO:0000313" key="3">
    <source>
        <dbReference type="Proteomes" id="UP001589774"/>
    </source>
</evidence>
<keyword evidence="1" id="KW-1133">Transmembrane helix</keyword>
<keyword evidence="1" id="KW-0472">Membrane</keyword>
<protein>
    <submittedName>
        <fullName evidence="2">Type II secretion system protein</fullName>
    </submittedName>
</protein>
<dbReference type="EMBL" id="JBHLWO010000001">
    <property type="protein sequence ID" value="MFC0317925.1"/>
    <property type="molecule type" value="Genomic_DNA"/>
</dbReference>
<keyword evidence="1" id="KW-0812">Transmembrane</keyword>
<evidence type="ECO:0000256" key="1">
    <source>
        <dbReference type="SAM" id="Phobius"/>
    </source>
</evidence>
<dbReference type="RefSeq" id="WP_377476864.1">
    <property type="nucleotide sequence ID" value="NZ_JBHLWO010000001.1"/>
</dbReference>
<gene>
    <name evidence="2" type="ORF">ACFFI0_06375</name>
</gene>
<feature type="transmembrane region" description="Helical" evidence="1">
    <location>
        <begin position="21"/>
        <end position="42"/>
    </location>
</feature>